<dbReference type="Pfam" id="PF13086">
    <property type="entry name" value="AAA_11"/>
    <property type="match status" value="2"/>
</dbReference>
<name>A0A0L8V673_9BACT</name>
<feature type="domain" description="Restriction endonuclease type II-like" evidence="4">
    <location>
        <begin position="1621"/>
        <end position="1718"/>
    </location>
</feature>
<dbReference type="STRING" id="1409788.NC99_35920"/>
<gene>
    <name evidence="5" type="ORF">NC99_35920</name>
</gene>
<dbReference type="InterPro" id="IPR027417">
    <property type="entry name" value="P-loop_NTPase"/>
</dbReference>
<dbReference type="SUPFAM" id="SSF52540">
    <property type="entry name" value="P-loop containing nucleoside triphosphate hydrolases"/>
    <property type="match status" value="2"/>
</dbReference>
<dbReference type="FunFam" id="3.40.960.10:FF:000002">
    <property type="entry name" value="DNA helicase related protein"/>
    <property type="match status" value="1"/>
</dbReference>
<feature type="domain" description="DNA2/NAM7 helicase-like C-terminal" evidence="3">
    <location>
        <begin position="1390"/>
        <end position="1571"/>
    </location>
</feature>
<feature type="domain" description="DUF3320" evidence="1">
    <location>
        <begin position="1785"/>
        <end position="1832"/>
    </location>
</feature>
<feature type="domain" description="DNA2/NAM7 helicase helicase" evidence="2">
    <location>
        <begin position="667"/>
        <end position="744"/>
    </location>
</feature>
<keyword evidence="5" id="KW-0067">ATP-binding</keyword>
<keyword evidence="5" id="KW-0547">Nucleotide-binding</keyword>
<dbReference type="SUPFAM" id="SSF52980">
    <property type="entry name" value="Restriction endonuclease-like"/>
    <property type="match status" value="1"/>
</dbReference>
<evidence type="ECO:0000259" key="2">
    <source>
        <dbReference type="Pfam" id="PF13086"/>
    </source>
</evidence>
<dbReference type="InterPro" id="IPR041679">
    <property type="entry name" value="DNA2/NAM7-like_C"/>
</dbReference>
<dbReference type="Pfam" id="PF13087">
    <property type="entry name" value="AAA_12"/>
    <property type="match status" value="1"/>
</dbReference>
<keyword evidence="6" id="KW-1185">Reference proteome</keyword>
<dbReference type="Pfam" id="PF18741">
    <property type="entry name" value="MTES_1575"/>
    <property type="match status" value="1"/>
</dbReference>
<feature type="domain" description="DNA2/NAM7 helicase helicase" evidence="2">
    <location>
        <begin position="1318"/>
        <end position="1361"/>
    </location>
</feature>
<dbReference type="InterPro" id="IPR047187">
    <property type="entry name" value="SF1_C_Upf1"/>
</dbReference>
<protein>
    <submittedName>
        <fullName evidence="5">Putative DNA helicase</fullName>
    </submittedName>
</protein>
<dbReference type="Proteomes" id="UP000036958">
    <property type="component" value="Unassembled WGS sequence"/>
</dbReference>
<dbReference type="Gene3D" id="3.40.50.300">
    <property type="entry name" value="P-loop containing nucleotide triphosphate hydrolases"/>
    <property type="match status" value="3"/>
</dbReference>
<dbReference type="GO" id="GO:0004386">
    <property type="term" value="F:helicase activity"/>
    <property type="evidence" value="ECO:0007669"/>
    <property type="project" value="UniProtKB-KW"/>
</dbReference>
<dbReference type="PANTHER" id="PTHR10887">
    <property type="entry name" value="DNA2/NAM7 HELICASE FAMILY"/>
    <property type="match status" value="1"/>
</dbReference>
<dbReference type="RefSeq" id="WP_053186193.1">
    <property type="nucleotide sequence ID" value="NZ_LGIA01000181.1"/>
</dbReference>
<organism evidence="5 6">
    <name type="scientific">Sunxiuqinia dokdonensis</name>
    <dbReference type="NCBI Taxonomy" id="1409788"/>
    <lineage>
        <taxon>Bacteria</taxon>
        <taxon>Pseudomonadati</taxon>
        <taxon>Bacteroidota</taxon>
        <taxon>Bacteroidia</taxon>
        <taxon>Marinilabiliales</taxon>
        <taxon>Prolixibacteraceae</taxon>
        <taxon>Sunxiuqinia</taxon>
    </lineage>
</organism>
<dbReference type="InterPro" id="IPR011335">
    <property type="entry name" value="Restrct_endonuc-II-like"/>
</dbReference>
<reference evidence="6" key="1">
    <citation type="submission" date="2015-07" db="EMBL/GenBank/DDBJ databases">
        <title>Genome sequencing of Sunxiuqinia dokdonensis strain SK.</title>
        <authorList>
            <person name="Ahn S."/>
            <person name="Kim B.-C."/>
        </authorList>
    </citation>
    <scope>NUCLEOTIDE SEQUENCE [LARGE SCALE GENOMIC DNA]</scope>
    <source>
        <strain evidence="6">SK</strain>
    </source>
</reference>
<comment type="caution">
    <text evidence="5">The sequence shown here is derived from an EMBL/GenBank/DDBJ whole genome shotgun (WGS) entry which is preliminary data.</text>
</comment>
<dbReference type="CDD" id="cd18808">
    <property type="entry name" value="SF1_C_Upf1"/>
    <property type="match status" value="1"/>
</dbReference>
<dbReference type="InterPro" id="IPR041677">
    <property type="entry name" value="DNA2/NAM7_AAA_11"/>
</dbReference>
<dbReference type="PATRIC" id="fig|1409788.3.peg.3676"/>
<dbReference type="FunFam" id="3.40.50.300:FF:002063">
    <property type="entry name" value="DNA helicase related protein"/>
    <property type="match status" value="1"/>
</dbReference>
<evidence type="ECO:0000259" key="4">
    <source>
        <dbReference type="Pfam" id="PF18741"/>
    </source>
</evidence>
<dbReference type="Pfam" id="PF13195">
    <property type="entry name" value="DUF4011"/>
    <property type="match status" value="1"/>
</dbReference>
<dbReference type="InterPro" id="IPR025103">
    <property type="entry name" value="DUF4011"/>
</dbReference>
<dbReference type="InterPro" id="IPR045055">
    <property type="entry name" value="DNA2/NAM7-like"/>
</dbReference>
<evidence type="ECO:0000259" key="1">
    <source>
        <dbReference type="Pfam" id="PF11784"/>
    </source>
</evidence>
<evidence type="ECO:0000313" key="6">
    <source>
        <dbReference type="Proteomes" id="UP000036958"/>
    </source>
</evidence>
<proteinExistence type="predicted"/>
<dbReference type="InterPro" id="IPR021754">
    <property type="entry name" value="DUF3320"/>
</dbReference>
<sequence length="1952" mass="221301">MDEIVILPKVDLLYTPAVNYAIQQNRIPLVRKIIIENPSEEDWSDLKVCIGCEPDFANNWEQQIEYLPHGQSFDLQAERLRLSSRFLSELTEKLAGELTLTVSLKGTLLYNESFAVDILAYDQWNGIGILPEMLSAFVTPNHPQISKIIGSASKILDRWTGNPSFDAYQSQNPDRVKKQMAAIFEAIAGLGIVYCSPPASFEQEGQRIRMCDTIFSQKLATCIDMAILYASCLEAVGLNPLLIIVKGHAFVGSWLIDETFSDSVNDDVSLLKKRTAAGINEIALVESTFMNAGQNGSFDDAINSANYKLVDEDDFWLFVDVKRARYGQIKPLPQRIKTADGWEIVENPVTTRPDYIPEEVLVDRLDVPDTSVVLTKQKLWERKLLDLSLRNNLLNLRVTHSTIQLISVSLNLFEDSLADGTEFQVLPKPDEWVNPLSVSGVYQTVNLSDPIVDLLKHELEHKRLRSYLTEGELTKALTKLYRASRLSLEENGANTLYLALGFLKWYESERSELPRYAPILLLPVEIIRKSAQKGYVIRSREEDTLMNITLLEMLRQDFNIIIRGLDELPKDESGVDVKKIFNIVRKGIMSQRRWDVEEQAFLGTFSFSKFIMWNDIHNNADKLKENKIVESLISGKIEWETDDLLIDDLNLDQQYLPSDIALPISADASQLEAICAAVQDKSFILHGPPGTGKSQTITNIIANALYQGKRVLFVAEKMAALSVVQKRLADIGLDPFCLELHSNKTKKSTVLEQLQKTTEVIRKTSPEEFQIESERLHNLRIELNNYVDALHKQHLSGFSLFDCFTGYAQLNGASDCIELEDGFVEAMDSNKFEEWCEIVEELENAGTLCGHPHKHPLAEIKTTSYSQQIKSNASDLILAYLDLLDQTKLKRNALTELFNLDTRILERKQDDSLALLAELILKLPDTPQEIMNAGNVEHTLGELIELSAHGIKRDEYRKELLKGFNKSILQYDAEMGLAAWNLASEKWFLPKWLDQSKIATELRAFSKTGKIEKRSIPDLLGKVILFRKEQDVLDENTSTLTKMSGFLWKNGNCNWKNLASICESVIQIQKQIVQITGDPHETKQIREKLSFELSEGTSTYLQVHAKTLGRFIDVLTRVKQTETQINELLKVGFSKDVGQEQDWIEHWKQKASIWKENLDKLRDWTSWNQAVEKALECNLSPVFLAYQNGKLKNDEVLRSFKKAIYRQCSELIIAGDPNLSAFNGKLFESKIAKFKEKSKYFEELTKAELFAKLASSIPSFAREAAQSSEIGILQRAIRSKGRGMSVRKLFDLISNLLPRMCPCMLMSPISVAQYFEVDRSKFDLVVFDEASQMPTCEAVGAIARGQNVIVVGDPKQMPPTSFFSTNNFDEENAEKEDLESILDDCLALSIPSKHLLWHYRSKHESLIAFSNSNYYDNKLMTFPSPDDLSTKVNNVHVPGYYDRGKTRQNKFEAAAIVDEVLTRLADPVLSRRSIGIVTFSSAQQTLIEDLLNEALKKSPELDAIAMESPEPIFIKNLENVQGDERDVILFSMGYGPDKEGRVSLNFGPLNRDGGWRRLNVAVSRARYEMKVYSTLRSDQIDITRTASGGVAGIKAFLEYSEKGKMILSQKNYQRKARPNSFEKLVAEEIQKSGYTVHTDIGCSGYRIDIGVVNPKNSNEYILGILTDGDNYKSAKTAKDREVVRMDVLKLLGWNVYKLWSPDWWDNPQKVLQGILEAIQEAQKPKVIAPVDSETETQKGQTIISKTERFADVELQGITQQIIPVETNSANYQVCALSLSNLPVSDAFFDSGRTQKILSQIKQIVEMEAPISQTLLSKRILAAWGITRLGVRLNDYLNRLYRRLELKQSKQNGAVFYWRQDQEPDLYIQYRIPENDSQKRNAEDLPKEEIAAGIHEILTHQISLPPDDLVRETARLFGYARIGANVEQAMKLGIDYALQKRIITENNDRIILT</sequence>
<keyword evidence="5" id="KW-0347">Helicase</keyword>
<dbReference type="PANTHER" id="PTHR10887:SF530">
    <property type="entry name" value="SUPERFAMILY I DNA HELICASES"/>
    <property type="match status" value="1"/>
</dbReference>
<keyword evidence="5" id="KW-0378">Hydrolase</keyword>
<dbReference type="Pfam" id="PF11784">
    <property type="entry name" value="DUF3320"/>
    <property type="match status" value="1"/>
</dbReference>
<dbReference type="Gene3D" id="3.40.960.10">
    <property type="entry name" value="VSR Endonuclease"/>
    <property type="match status" value="1"/>
</dbReference>
<dbReference type="EMBL" id="LGIA01000181">
    <property type="protein sequence ID" value="KOH43672.1"/>
    <property type="molecule type" value="Genomic_DNA"/>
</dbReference>
<dbReference type="InterPro" id="IPR049468">
    <property type="entry name" value="Restrct_endonuc-II-like_dom"/>
</dbReference>
<evidence type="ECO:0000259" key="3">
    <source>
        <dbReference type="Pfam" id="PF13087"/>
    </source>
</evidence>
<evidence type="ECO:0000313" key="5">
    <source>
        <dbReference type="EMBL" id="KOH43672.1"/>
    </source>
</evidence>
<accession>A0A0L8V673</accession>
<dbReference type="OrthoDB" id="9757917at2"/>